<name>A0A166NMF1_9PEZI</name>
<comment type="caution">
    <text evidence="2">The sequence shown here is derived from an EMBL/GenBank/DDBJ whole genome shotgun (WGS) entry which is preliminary data.</text>
</comment>
<organism evidence="2 3">
    <name type="scientific">Colletotrichum tofieldiae</name>
    <dbReference type="NCBI Taxonomy" id="708197"/>
    <lineage>
        <taxon>Eukaryota</taxon>
        <taxon>Fungi</taxon>
        <taxon>Dikarya</taxon>
        <taxon>Ascomycota</taxon>
        <taxon>Pezizomycotina</taxon>
        <taxon>Sordariomycetes</taxon>
        <taxon>Hypocreomycetidae</taxon>
        <taxon>Glomerellales</taxon>
        <taxon>Glomerellaceae</taxon>
        <taxon>Colletotrichum</taxon>
        <taxon>Colletotrichum spaethianum species complex</taxon>
    </lineage>
</organism>
<dbReference type="InterPro" id="IPR036770">
    <property type="entry name" value="Ankyrin_rpt-contain_sf"/>
</dbReference>
<evidence type="ECO:0000313" key="2">
    <source>
        <dbReference type="EMBL" id="KZL65840.1"/>
    </source>
</evidence>
<proteinExistence type="predicted"/>
<keyword evidence="1" id="KW-0040">ANK repeat</keyword>
<dbReference type="PROSITE" id="PS50297">
    <property type="entry name" value="ANK_REP_REGION"/>
    <property type="match status" value="1"/>
</dbReference>
<feature type="repeat" description="ANK" evidence="1">
    <location>
        <begin position="69"/>
        <end position="101"/>
    </location>
</feature>
<keyword evidence="3" id="KW-1185">Reference proteome</keyword>
<evidence type="ECO:0000256" key="1">
    <source>
        <dbReference type="PROSITE-ProRule" id="PRU00023"/>
    </source>
</evidence>
<sequence>MEEHLYPLTIGAVQAGNLDTSKVAAAYGTDLDMRFPNPLCDQALGIWDKVYDIDRGPEITEDDEKHDWAWAAPLHVAVMQGRYEIVEWLIEQGVDLENPGRHLWSVDLEMELAIAFLHAWSVGSLSDADLHFLLETSGLSLDMELEAANGC</sequence>
<dbReference type="AlphaFoldDB" id="A0A166NMF1"/>
<accession>A0A166NMF1</accession>
<dbReference type="Pfam" id="PF13606">
    <property type="entry name" value="Ank_3"/>
    <property type="match status" value="1"/>
</dbReference>
<dbReference type="EMBL" id="LFIV01000200">
    <property type="protein sequence ID" value="KZL65840.1"/>
    <property type="molecule type" value="Genomic_DNA"/>
</dbReference>
<gene>
    <name evidence="2" type="ORF">CT0861_10382</name>
</gene>
<reference evidence="2 3" key="1">
    <citation type="submission" date="2015-06" db="EMBL/GenBank/DDBJ databases">
        <title>Survival trade-offs in plant roots during colonization by closely related pathogenic and mutualistic fungi.</title>
        <authorList>
            <person name="Hacquard S."/>
            <person name="Kracher B."/>
            <person name="Hiruma K."/>
            <person name="Weinman A."/>
            <person name="Muench P."/>
            <person name="Garrido Oter R."/>
            <person name="Ver Loren van Themaat E."/>
            <person name="Dallerey J.-F."/>
            <person name="Damm U."/>
            <person name="Henrissat B."/>
            <person name="Lespinet O."/>
            <person name="Thon M."/>
            <person name="Kemen E."/>
            <person name="McHardy A.C."/>
            <person name="Schulze-Lefert P."/>
            <person name="O'Connell R.J."/>
        </authorList>
    </citation>
    <scope>NUCLEOTIDE SEQUENCE [LARGE SCALE GENOMIC DNA]</scope>
    <source>
        <strain evidence="2 3">0861</strain>
    </source>
</reference>
<evidence type="ECO:0000313" key="3">
    <source>
        <dbReference type="Proteomes" id="UP000076552"/>
    </source>
</evidence>
<dbReference type="Proteomes" id="UP000076552">
    <property type="component" value="Unassembled WGS sequence"/>
</dbReference>
<dbReference type="InterPro" id="IPR002110">
    <property type="entry name" value="Ankyrin_rpt"/>
</dbReference>
<dbReference type="PROSITE" id="PS50088">
    <property type="entry name" value="ANK_REPEAT"/>
    <property type="match status" value="1"/>
</dbReference>
<dbReference type="Gene3D" id="1.25.40.20">
    <property type="entry name" value="Ankyrin repeat-containing domain"/>
    <property type="match status" value="1"/>
</dbReference>
<dbReference type="SUPFAM" id="SSF48403">
    <property type="entry name" value="Ankyrin repeat"/>
    <property type="match status" value="1"/>
</dbReference>
<protein>
    <submittedName>
        <fullName evidence="2">Ankyrin repeat domain protein</fullName>
    </submittedName>
</protein>